<sequence>MKYTGNYNLKKPDGTDVVNIQDLNDNMDIIDTQIKSLNDNKVQKETGKGLSSNDFTTAEKNKLSGIAGGANNYVHPATHPPSIIAQDKNNRFVTDAEKTAWNGKLNQTDFIEHLAESMPHVFTDGTKTYQYGFKTNATRDGLVFVYEEVI</sequence>
<accession>A0A072P4I8</accession>
<dbReference type="RefSeq" id="WP_035192815.1">
    <property type="nucleotide sequence ID" value="NZ_JJRY01000001.1"/>
</dbReference>
<reference evidence="1 2" key="1">
    <citation type="submission" date="2014-04" db="EMBL/GenBank/DDBJ databases">
        <title>Draft genome sequence of Bacillus azotoformans MEV2011, a (co-) denitrifying strain unable to grow in the presence of oxygen.</title>
        <authorList>
            <person name="Nielsen M."/>
            <person name="Schreiber L."/>
            <person name="Finster K."/>
            <person name="Schramm A."/>
        </authorList>
    </citation>
    <scope>NUCLEOTIDE SEQUENCE [LARGE SCALE GENOMIC DNA]</scope>
    <source>
        <strain evidence="1 2">MEV2011</strain>
    </source>
</reference>
<dbReference type="AlphaFoldDB" id="A0A072P4I8"/>
<name>A0A072P4I8_SCHAZ</name>
<organism evidence="1 2">
    <name type="scientific">Schinkia azotoformans MEV2011</name>
    <dbReference type="NCBI Taxonomy" id="1348973"/>
    <lineage>
        <taxon>Bacteria</taxon>
        <taxon>Bacillati</taxon>
        <taxon>Bacillota</taxon>
        <taxon>Bacilli</taxon>
        <taxon>Bacillales</taxon>
        <taxon>Bacillaceae</taxon>
        <taxon>Calidifontibacillus/Schinkia group</taxon>
        <taxon>Schinkia</taxon>
    </lineage>
</organism>
<evidence type="ECO:0000313" key="2">
    <source>
        <dbReference type="Proteomes" id="UP000027936"/>
    </source>
</evidence>
<comment type="caution">
    <text evidence="1">The sequence shown here is derived from an EMBL/GenBank/DDBJ whole genome shotgun (WGS) entry which is preliminary data.</text>
</comment>
<gene>
    <name evidence="1" type="ORF">M670_00421</name>
</gene>
<dbReference type="Proteomes" id="UP000027936">
    <property type="component" value="Unassembled WGS sequence"/>
</dbReference>
<protein>
    <submittedName>
        <fullName evidence="1">Uncharacterized protein</fullName>
    </submittedName>
</protein>
<evidence type="ECO:0000313" key="1">
    <source>
        <dbReference type="EMBL" id="KEF40395.1"/>
    </source>
</evidence>
<dbReference type="PATRIC" id="fig|1348973.3.peg.410"/>
<dbReference type="EMBL" id="JJRY01000001">
    <property type="protein sequence ID" value="KEF40395.1"/>
    <property type="molecule type" value="Genomic_DNA"/>
</dbReference>
<proteinExistence type="predicted"/>